<evidence type="ECO:0000313" key="5">
    <source>
        <dbReference type="EMBL" id="ANK63359.1"/>
    </source>
</evidence>
<feature type="compositionally biased region" description="Basic and acidic residues" evidence="3">
    <location>
        <begin position="1129"/>
        <end position="1139"/>
    </location>
</feature>
<evidence type="ECO:0000259" key="4">
    <source>
        <dbReference type="Pfam" id="PF10145"/>
    </source>
</evidence>
<organism evidence="5 6">
    <name type="scientific">Loigolactobacillus backii</name>
    <dbReference type="NCBI Taxonomy" id="375175"/>
    <lineage>
        <taxon>Bacteria</taxon>
        <taxon>Bacillati</taxon>
        <taxon>Bacillota</taxon>
        <taxon>Bacilli</taxon>
        <taxon>Lactobacillales</taxon>
        <taxon>Lactobacillaceae</taxon>
        <taxon>Loigolactobacillus</taxon>
    </lineage>
</organism>
<keyword evidence="2" id="KW-0175">Coiled coil</keyword>
<dbReference type="CDD" id="cd13402">
    <property type="entry name" value="LT_TF-like"/>
    <property type="match status" value="1"/>
</dbReference>
<proteinExistence type="predicted"/>
<dbReference type="OrthoDB" id="2137849at2"/>
<keyword evidence="6" id="KW-1185">Reference proteome</keyword>
<feature type="region of interest" description="Disordered" evidence="3">
    <location>
        <begin position="1098"/>
        <end position="1179"/>
    </location>
</feature>
<evidence type="ECO:0000313" key="6">
    <source>
        <dbReference type="Proteomes" id="UP000078582"/>
    </source>
</evidence>
<protein>
    <recommendedName>
        <fullName evidence="4">Phage tail tape measure protein domain-containing protein</fullName>
    </recommendedName>
</protein>
<dbReference type="NCBIfam" id="TIGR01760">
    <property type="entry name" value="tape_meas_TP901"/>
    <property type="match status" value="1"/>
</dbReference>
<dbReference type="InterPro" id="IPR010090">
    <property type="entry name" value="Phage_tape_meas"/>
</dbReference>
<feature type="compositionally biased region" description="Polar residues" evidence="3">
    <location>
        <begin position="1168"/>
        <end position="1179"/>
    </location>
</feature>
<dbReference type="EMBL" id="CP014873">
    <property type="protein sequence ID" value="ANK63359.1"/>
    <property type="molecule type" value="Genomic_DNA"/>
</dbReference>
<accession>A0A192H3H1</accession>
<dbReference type="Pfam" id="PF10145">
    <property type="entry name" value="PhageMin_Tail"/>
    <property type="match status" value="1"/>
</dbReference>
<keyword evidence="1" id="KW-1188">Viral release from host cell</keyword>
<feature type="compositionally biased region" description="Polar residues" evidence="3">
    <location>
        <begin position="1098"/>
        <end position="1109"/>
    </location>
</feature>
<dbReference type="PANTHER" id="PTHR37813:SF1">
    <property type="entry name" value="FELS-2 PROPHAGE PROTEIN"/>
    <property type="match status" value="1"/>
</dbReference>
<sequence length="1642" mass="174537">MEKIQGYQFAVNMDDGGMTRSLRTLRDEAKLLKSAMQSNFTEIKSGEGVMAAYGQKVTDAGRAIDAQQLVIQKLKEKQEGLDQSTEKGRQSYIKYENQIESAKRSISNLQGQQERATRSEDLQRSGVLRLKDAIEQQTRITKSDVTALEAQGRTFEAQKTKLSGLVNVHERMKTQLEAEKRQMTELSSKYGSASSDAQKQGVRISELTSKYKVNEAEIKKVNSSVGSMSTAGARARDNVSLASTKIKSGLSSIKGAAVVASGGIALVGAAAISGAKKASTLQNVYKQVANNAVVGGEKAAEATKNVSQMQADGEKYSIKYGKSQKDIADQYLVLVKRGYTSKEALSAMKSELQASVASGDDFSDVVGVAASTIEAFGMRSKDAATMTKNTSKTVNELAYTADATSASFKGMGEGMTYVGSTAHVAGVGLSETSASLGILSNNNVEAEKGGTGLRKVLNSLVSPTATGTAALKKMGLTVDDFKTKSGKLKSLPTIFKTISSSMDGMSKTKKLDLMHSLFGTTGQTAGLILANNAKKLGDLTDKVKDAGDKGTYVAKLAEKNSDTAQMSEQRFKQAWSDLTIMFGSKLLPYMTDAANRLSKLFSEKNFRNDVEKAATETGKVAGGIEKVGVFAVEHYKAVENIGKAMAAIWAVNKVAKFVRSLESLGVIQSAESKKIAAETKLVETQTAAYEANAKAKEGADSIGTTGGGEVSKTATSATPSALTGDAEKAVAKSGSKWNLLGAGLGSRLINGAGLAITAWDAGSSIAKAVGSGKAKDKYKATGKTAGAVIGGAIGAIGGPTGVMIGAGIGEQLGGTKTAQSIAKKFSKSLSGAMGKTKIKAPKISMKSAYDKLNSEAKKYYSNKQKQDEADLKLLYKNGDLTKAEYKKRLAAAKQEGSQSSKFEKMSQSDRNAVTKYYSQARSQLETKWNKKIASDKSKTNAQTLRDVKKYGQNSKQVQKDQSKQTAVIKQDENKKSKALDNQKLKFASQETVKEAKLHTTLNGKIQLASNKETSIMKKLTADKGKLSNKQLQNALNSAQKQYTNTVKYANQEYKQKTAVAIKTANSVRKAADNQANESISAAKKQYRVTVSAANSQYKGNSKWAETQRANVKKKAEQQRDAAVSAALDQKNKVINHADKQASSTTDKAKTQHDKVINDAKDQRDQVKSAASSQSKGVIDHATNQANSSMEANKKQGEGTHSIWKAVASFFNKLTKPFGVKSVDAGASSFAYTRATSGAYATGGGITKASKALVGEAGAELKYRPYSGKVDLIGAQGPEFINVQPGDQILNAQDTRKVMAGNYGKALPGYAKGSTDIASFLKKVKSGASDVFGDVSDAASDALSKITNPLKTLKDLAAKTFNINSVSGVGSMQRGASKGMVDKSLTGIADAISKLVKSAGDFGSANNPSGSGAKRWTATIKKAAAKMNVKLTAAGLNAILRRITQESNGNATASNNWDSNAKAGTPSKGLLQYIQPTLSSWVPKGVKAVLKSGYTQLLAMFNDSNWLADISVSGGWGPTGHKRMANGGIVGQHQMVEMAEGNIPEAVIPFDMSKRSRAYQVMQQSLDYFKTQDGTSTTNSMTNNSNKQLEAVLNGLTTLNNSLSQLLGINVAQVKAIQQSSFDKTQLYKQQARDQAARNLQSL</sequence>
<feature type="compositionally biased region" description="Basic and acidic residues" evidence="3">
    <location>
        <begin position="1146"/>
        <end position="1166"/>
    </location>
</feature>
<feature type="region of interest" description="Disordered" evidence="3">
    <location>
        <begin position="698"/>
        <end position="721"/>
    </location>
</feature>
<dbReference type="STRING" id="375175.AYR53_11610"/>
<evidence type="ECO:0000256" key="2">
    <source>
        <dbReference type="SAM" id="Coils"/>
    </source>
</evidence>
<feature type="compositionally biased region" description="Polar residues" evidence="3">
    <location>
        <begin position="712"/>
        <end position="721"/>
    </location>
</feature>
<dbReference type="PANTHER" id="PTHR37813">
    <property type="entry name" value="FELS-2 PROPHAGE PROTEIN"/>
    <property type="match status" value="1"/>
</dbReference>
<feature type="region of interest" description="Disordered" evidence="3">
    <location>
        <begin position="931"/>
        <end position="975"/>
    </location>
</feature>
<feature type="coiled-coil region" evidence="2">
    <location>
        <begin position="92"/>
        <end position="119"/>
    </location>
</feature>
<dbReference type="RefSeq" id="WP_068280216.1">
    <property type="nucleotide sequence ID" value="NZ_CP014873.1"/>
</dbReference>
<dbReference type="Proteomes" id="UP000078582">
    <property type="component" value="Chromosome"/>
</dbReference>
<evidence type="ECO:0000256" key="1">
    <source>
        <dbReference type="ARBA" id="ARBA00022612"/>
    </source>
</evidence>
<name>A0A192H3H1_9LACO</name>
<reference evidence="5 6" key="1">
    <citation type="submission" date="2016-03" db="EMBL/GenBank/DDBJ databases">
        <title>Pediococcus and Lactobacillus from brewery environment - whole genome sequencing and assembly.</title>
        <authorList>
            <person name="Behr J."/>
            <person name="Geissler A.J."/>
            <person name="Vogel R.F."/>
        </authorList>
    </citation>
    <scope>NUCLEOTIDE SEQUENCE [LARGE SCALE GENOMIC DNA]</scope>
    <source>
        <strain evidence="5 6">TMW 1.1989</strain>
    </source>
</reference>
<feature type="domain" description="Phage tail tape measure protein" evidence="4">
    <location>
        <begin position="315"/>
        <end position="519"/>
    </location>
</feature>
<gene>
    <name evidence="5" type="ORF">AYR53_11610</name>
</gene>
<dbReference type="GeneID" id="42982908"/>
<evidence type="ECO:0000256" key="3">
    <source>
        <dbReference type="SAM" id="MobiDB-lite"/>
    </source>
</evidence>